<gene>
    <name evidence="1" type="ORF">OKA05_27250</name>
</gene>
<keyword evidence="2" id="KW-1185">Reference proteome</keyword>
<comment type="caution">
    <text evidence="1">The sequence shown here is derived from an EMBL/GenBank/DDBJ whole genome shotgun (WGS) entry which is preliminary data.</text>
</comment>
<dbReference type="EMBL" id="JAPDDT010000023">
    <property type="protein sequence ID" value="MCW1926281.1"/>
    <property type="molecule type" value="Genomic_DNA"/>
</dbReference>
<organism evidence="1 2">
    <name type="scientific">Luteolibacter arcticus</name>
    <dbReference type="NCBI Taxonomy" id="1581411"/>
    <lineage>
        <taxon>Bacteria</taxon>
        <taxon>Pseudomonadati</taxon>
        <taxon>Verrucomicrobiota</taxon>
        <taxon>Verrucomicrobiia</taxon>
        <taxon>Verrucomicrobiales</taxon>
        <taxon>Verrucomicrobiaceae</taxon>
        <taxon>Luteolibacter</taxon>
    </lineage>
</organism>
<accession>A0ABT3GRX5</accession>
<dbReference type="Proteomes" id="UP001320876">
    <property type="component" value="Unassembled WGS sequence"/>
</dbReference>
<proteinExistence type="predicted"/>
<name>A0ABT3GRX5_9BACT</name>
<protein>
    <submittedName>
        <fullName evidence="1">Uncharacterized protein</fullName>
    </submittedName>
</protein>
<evidence type="ECO:0000313" key="2">
    <source>
        <dbReference type="Proteomes" id="UP001320876"/>
    </source>
</evidence>
<reference evidence="1 2" key="1">
    <citation type="submission" date="2022-10" db="EMBL/GenBank/DDBJ databases">
        <title>Luteolibacter arcticus strain CCTCC AB 2014275, whole genome shotgun sequencing project.</title>
        <authorList>
            <person name="Zhao G."/>
            <person name="Shen L."/>
        </authorList>
    </citation>
    <scope>NUCLEOTIDE SEQUENCE [LARGE SCALE GENOMIC DNA]</scope>
    <source>
        <strain evidence="1 2">CCTCC AB 2014275</strain>
    </source>
</reference>
<sequence>MNHELSETPIENEKEEACAVTSTLMEKAPDCPSGPAARVPSGRVAKIRCLDQVKARGFTFARGRVVEGVPLAHAEYLAAGRKAEILEVI</sequence>
<evidence type="ECO:0000313" key="1">
    <source>
        <dbReference type="EMBL" id="MCW1926281.1"/>
    </source>
</evidence>
<dbReference type="RefSeq" id="WP_264490389.1">
    <property type="nucleotide sequence ID" value="NZ_JAPDDT010000023.1"/>
</dbReference>